<evidence type="ECO:0000256" key="1">
    <source>
        <dbReference type="ARBA" id="ARBA00023015"/>
    </source>
</evidence>
<dbReference type="PROSITE" id="PS50042">
    <property type="entry name" value="CNMP_BINDING_3"/>
    <property type="match status" value="1"/>
</dbReference>
<gene>
    <name evidence="4" type="ORF">BCR15_05545</name>
</gene>
<evidence type="ECO:0000313" key="4">
    <source>
        <dbReference type="EMBL" id="OCL33292.1"/>
    </source>
</evidence>
<proteinExistence type="predicted"/>
<dbReference type="InterPro" id="IPR000595">
    <property type="entry name" value="cNMP-bd_dom"/>
</dbReference>
<dbReference type="SMART" id="SM00419">
    <property type="entry name" value="HTH_CRP"/>
    <property type="match status" value="1"/>
</dbReference>
<keyword evidence="3" id="KW-0804">Transcription</keyword>
<dbReference type="SUPFAM" id="SSF46785">
    <property type="entry name" value="Winged helix' DNA-binding domain"/>
    <property type="match status" value="1"/>
</dbReference>
<dbReference type="Pfam" id="PF13545">
    <property type="entry name" value="HTH_Crp_2"/>
    <property type="match status" value="1"/>
</dbReference>
<reference evidence="5" key="1">
    <citation type="submission" date="2016-07" db="EMBL/GenBank/DDBJ databases">
        <authorList>
            <person name="Florea S."/>
            <person name="Webb J.S."/>
            <person name="Jaromczyk J."/>
            <person name="Schardl C.L."/>
        </authorList>
    </citation>
    <scope>NUCLEOTIDE SEQUENCE [LARGE SCALE GENOMIC DNA]</scope>
    <source>
        <strain evidence="5">IPBSL-7</strain>
    </source>
</reference>
<dbReference type="PANTHER" id="PTHR24567:SF28">
    <property type="entry name" value="LISTERIOLYSIN REGULATORY PROTEIN"/>
    <property type="match status" value="1"/>
</dbReference>
<accession>A0A1C0AL16</accession>
<name>A0A1C0AL16_9ACTN</name>
<dbReference type="PROSITE" id="PS51063">
    <property type="entry name" value="HTH_CRP_2"/>
    <property type="match status" value="1"/>
</dbReference>
<dbReference type="SMART" id="SM00100">
    <property type="entry name" value="cNMP"/>
    <property type="match status" value="1"/>
</dbReference>
<dbReference type="Gene3D" id="2.60.120.10">
    <property type="entry name" value="Jelly Rolls"/>
    <property type="match status" value="1"/>
</dbReference>
<evidence type="ECO:0000256" key="2">
    <source>
        <dbReference type="ARBA" id="ARBA00023125"/>
    </source>
</evidence>
<dbReference type="InterPro" id="IPR012318">
    <property type="entry name" value="HTH_CRP"/>
</dbReference>
<dbReference type="PANTHER" id="PTHR24567">
    <property type="entry name" value="CRP FAMILY TRANSCRIPTIONAL REGULATORY PROTEIN"/>
    <property type="match status" value="1"/>
</dbReference>
<evidence type="ECO:0000256" key="3">
    <source>
        <dbReference type="ARBA" id="ARBA00023163"/>
    </source>
</evidence>
<organism evidence="4 5">
    <name type="scientific">Tessaracoccus lapidicaptus</name>
    <dbReference type="NCBI Taxonomy" id="1427523"/>
    <lineage>
        <taxon>Bacteria</taxon>
        <taxon>Bacillati</taxon>
        <taxon>Actinomycetota</taxon>
        <taxon>Actinomycetes</taxon>
        <taxon>Propionibacteriales</taxon>
        <taxon>Propionibacteriaceae</taxon>
        <taxon>Tessaracoccus</taxon>
    </lineage>
</organism>
<dbReference type="CDD" id="cd00038">
    <property type="entry name" value="CAP_ED"/>
    <property type="match status" value="1"/>
</dbReference>
<dbReference type="InterPro" id="IPR036390">
    <property type="entry name" value="WH_DNA-bd_sf"/>
</dbReference>
<keyword evidence="5" id="KW-1185">Reference proteome</keyword>
<dbReference type="AlphaFoldDB" id="A0A1C0AL16"/>
<dbReference type="PRINTS" id="PR00034">
    <property type="entry name" value="HTHCRP"/>
</dbReference>
<protein>
    <submittedName>
        <fullName evidence="4">Crp/Fnr family transcriptional regulator</fullName>
    </submittedName>
</protein>
<dbReference type="Pfam" id="PF00027">
    <property type="entry name" value="cNMP_binding"/>
    <property type="match status" value="1"/>
</dbReference>
<keyword evidence="1" id="KW-0805">Transcription regulation</keyword>
<dbReference type="InterPro" id="IPR036388">
    <property type="entry name" value="WH-like_DNA-bd_sf"/>
</dbReference>
<keyword evidence="2" id="KW-0238">DNA-binding</keyword>
<dbReference type="Proteomes" id="UP000093501">
    <property type="component" value="Unassembled WGS sequence"/>
</dbReference>
<dbReference type="SUPFAM" id="SSF51206">
    <property type="entry name" value="cAMP-binding domain-like"/>
    <property type="match status" value="1"/>
</dbReference>
<comment type="caution">
    <text evidence="4">The sequence shown here is derived from an EMBL/GenBank/DDBJ whole genome shotgun (WGS) entry which is preliminary data.</text>
</comment>
<evidence type="ECO:0000313" key="5">
    <source>
        <dbReference type="Proteomes" id="UP000093501"/>
    </source>
</evidence>
<dbReference type="RefSeq" id="WP_068751858.1">
    <property type="nucleotide sequence ID" value="NZ_LR214441.1"/>
</dbReference>
<dbReference type="Gene3D" id="1.10.10.10">
    <property type="entry name" value="Winged helix-like DNA-binding domain superfamily/Winged helix DNA-binding domain"/>
    <property type="match status" value="1"/>
</dbReference>
<dbReference type="InterPro" id="IPR014710">
    <property type="entry name" value="RmlC-like_jellyroll"/>
</dbReference>
<dbReference type="GO" id="GO:0003677">
    <property type="term" value="F:DNA binding"/>
    <property type="evidence" value="ECO:0007669"/>
    <property type="project" value="UniProtKB-KW"/>
</dbReference>
<dbReference type="CDD" id="cd00092">
    <property type="entry name" value="HTH_CRP"/>
    <property type="match status" value="1"/>
</dbReference>
<dbReference type="EMBL" id="MBQD01000022">
    <property type="protein sequence ID" value="OCL33292.1"/>
    <property type="molecule type" value="Genomic_DNA"/>
</dbReference>
<dbReference type="GO" id="GO:0003700">
    <property type="term" value="F:DNA-binding transcription factor activity"/>
    <property type="evidence" value="ECO:0007669"/>
    <property type="project" value="TreeGrafter"/>
</dbReference>
<dbReference type="InterPro" id="IPR018490">
    <property type="entry name" value="cNMP-bd_dom_sf"/>
</dbReference>
<dbReference type="InterPro" id="IPR050397">
    <property type="entry name" value="Env_Response_Regulators"/>
</dbReference>
<dbReference type="GO" id="GO:0005829">
    <property type="term" value="C:cytosol"/>
    <property type="evidence" value="ECO:0007669"/>
    <property type="project" value="TreeGrafter"/>
</dbReference>
<sequence>MTDHRDGDTCVARVPVFRGLDPRQQSEVAGFARPVRAAAGQFLLTPSDRARRLLVIHEGRVRVSQLMDTGHERVLRVLGPGDVVGEASFILGRRPANHAIAETDVVVCAFDHADLAGLVARYPDIAVRMLQVQAERLAAAERMLAALGGADVEARIAAYLLDLPARRGDDGAVVELPMAKKDVASYLGTTPETLSRRLRALADDGIIALPAGRRIVVRDPDELERRAGGATG</sequence>